<evidence type="ECO:0000256" key="10">
    <source>
        <dbReference type="SAM" id="Phobius"/>
    </source>
</evidence>
<organism evidence="11 12">
    <name type="scientific">Hypericibacter adhaerens</name>
    <dbReference type="NCBI Taxonomy" id="2602016"/>
    <lineage>
        <taxon>Bacteria</taxon>
        <taxon>Pseudomonadati</taxon>
        <taxon>Pseudomonadota</taxon>
        <taxon>Alphaproteobacteria</taxon>
        <taxon>Rhodospirillales</taxon>
        <taxon>Dongiaceae</taxon>
        <taxon>Hypericibacter</taxon>
    </lineage>
</organism>
<evidence type="ECO:0000256" key="1">
    <source>
        <dbReference type="ARBA" id="ARBA00004651"/>
    </source>
</evidence>
<dbReference type="GO" id="GO:0015190">
    <property type="term" value="F:L-leucine transmembrane transporter activity"/>
    <property type="evidence" value="ECO:0007669"/>
    <property type="project" value="TreeGrafter"/>
</dbReference>
<feature type="transmembrane region" description="Helical" evidence="10">
    <location>
        <begin position="27"/>
        <end position="44"/>
    </location>
</feature>
<keyword evidence="12" id="KW-1185">Reference proteome</keyword>
<dbReference type="InterPro" id="IPR001851">
    <property type="entry name" value="ABC_transp_permease"/>
</dbReference>
<feature type="transmembrane region" description="Helical" evidence="10">
    <location>
        <begin position="51"/>
        <end position="68"/>
    </location>
</feature>
<keyword evidence="6" id="KW-0029">Amino-acid transport</keyword>
<dbReference type="AlphaFoldDB" id="A0A5J6MTY8"/>
<evidence type="ECO:0000256" key="7">
    <source>
        <dbReference type="ARBA" id="ARBA00022989"/>
    </source>
</evidence>
<keyword evidence="2" id="KW-0813">Transport</keyword>
<comment type="similarity">
    <text evidence="9">Belongs to the binding-protein-dependent transport system permease family. LivHM subfamily.</text>
</comment>
<sequence length="334" mass="35427">MSVAFLLFVAWAAVVHTQLLVAGIVTGSIYAIGAVGLSIVYGVLRFPNMAHGLGMMLAGYLTFFFYTGRLRRSALVIGDVRLPFNFGKLPGASEKFLGLSFGYGMFFAMIASAAVISLVLILIDRWVYRPARRRRSHVSLMLTTLSFGTAYVLFGMIAIGWGTLPRSLTEGIHRAIEYPFGIQIKADQQFVIVGAIVSAIAAYLVLYGTKLGRAMRAVTDNPDLARLSGVNIERVIIFMWVLVGCLTTAAGTLAGLQAQLTPQLGLSLVLPLFTAAALGGIGSPIGALLGGLAVGILQEVSVAFVAPGYKLSVAFAVLIVVLVLKPFGGGRRAV</sequence>
<comment type="subcellular location">
    <subcellularLocation>
        <location evidence="1">Cell membrane</location>
        <topology evidence="1">Multi-pass membrane protein</topology>
    </subcellularLocation>
</comment>
<dbReference type="Pfam" id="PF02653">
    <property type="entry name" value="BPD_transp_2"/>
    <property type="match status" value="1"/>
</dbReference>
<dbReference type="GO" id="GO:0015192">
    <property type="term" value="F:L-phenylalanine transmembrane transporter activity"/>
    <property type="evidence" value="ECO:0007669"/>
    <property type="project" value="TreeGrafter"/>
</dbReference>
<keyword evidence="3" id="KW-1003">Cell membrane</keyword>
<feature type="transmembrane region" description="Helical" evidence="10">
    <location>
        <begin position="235"/>
        <end position="256"/>
    </location>
</feature>
<evidence type="ECO:0000256" key="8">
    <source>
        <dbReference type="ARBA" id="ARBA00023136"/>
    </source>
</evidence>
<feature type="transmembrane region" description="Helical" evidence="10">
    <location>
        <begin position="103"/>
        <end position="128"/>
    </location>
</feature>
<feature type="transmembrane region" description="Helical" evidence="10">
    <location>
        <begin position="268"/>
        <end position="297"/>
    </location>
</feature>
<feature type="transmembrane region" description="Helical" evidence="10">
    <location>
        <begin position="309"/>
        <end position="328"/>
    </location>
</feature>
<name>A0A5J6MTY8_9PROT</name>
<dbReference type="KEGG" id="hadh:FRZ61_01200"/>
<dbReference type="EMBL" id="CP042582">
    <property type="protein sequence ID" value="QEX20205.1"/>
    <property type="molecule type" value="Genomic_DNA"/>
</dbReference>
<keyword evidence="7 10" id="KW-1133">Transmembrane helix</keyword>
<evidence type="ECO:0000256" key="2">
    <source>
        <dbReference type="ARBA" id="ARBA00022448"/>
    </source>
</evidence>
<evidence type="ECO:0000256" key="5">
    <source>
        <dbReference type="ARBA" id="ARBA00022692"/>
    </source>
</evidence>
<proteinExistence type="inferred from homology"/>
<keyword evidence="8 10" id="KW-0472">Membrane</keyword>
<dbReference type="CDD" id="cd06582">
    <property type="entry name" value="TM_PBP1_LivH_like"/>
    <property type="match status" value="1"/>
</dbReference>
<protein>
    <submittedName>
        <fullName evidence="11">Branched-chain amino acid ABC transporter permease</fullName>
    </submittedName>
</protein>
<dbReference type="GO" id="GO:0015808">
    <property type="term" value="P:L-alanine transport"/>
    <property type="evidence" value="ECO:0007669"/>
    <property type="project" value="TreeGrafter"/>
</dbReference>
<dbReference type="InterPro" id="IPR052157">
    <property type="entry name" value="BCAA_transport_permease"/>
</dbReference>
<evidence type="ECO:0000256" key="6">
    <source>
        <dbReference type="ARBA" id="ARBA00022970"/>
    </source>
</evidence>
<dbReference type="GO" id="GO:0015188">
    <property type="term" value="F:L-isoleucine transmembrane transporter activity"/>
    <property type="evidence" value="ECO:0007669"/>
    <property type="project" value="TreeGrafter"/>
</dbReference>
<evidence type="ECO:0000256" key="4">
    <source>
        <dbReference type="ARBA" id="ARBA00022519"/>
    </source>
</evidence>
<evidence type="ECO:0000313" key="11">
    <source>
        <dbReference type="EMBL" id="QEX20205.1"/>
    </source>
</evidence>
<dbReference type="GO" id="GO:1903806">
    <property type="term" value="P:L-isoleucine import across plasma membrane"/>
    <property type="evidence" value="ECO:0007669"/>
    <property type="project" value="TreeGrafter"/>
</dbReference>
<evidence type="ECO:0000313" key="12">
    <source>
        <dbReference type="Proteomes" id="UP000325797"/>
    </source>
</evidence>
<dbReference type="GO" id="GO:0042941">
    <property type="term" value="P:D-alanine transmembrane transport"/>
    <property type="evidence" value="ECO:0007669"/>
    <property type="project" value="TreeGrafter"/>
</dbReference>
<accession>A0A5J6MTY8</accession>
<feature type="transmembrane region" description="Helical" evidence="10">
    <location>
        <begin position="140"/>
        <end position="161"/>
    </location>
</feature>
<keyword evidence="4" id="KW-0997">Cell inner membrane</keyword>
<dbReference type="GO" id="GO:0005304">
    <property type="term" value="F:L-valine transmembrane transporter activity"/>
    <property type="evidence" value="ECO:0007669"/>
    <property type="project" value="TreeGrafter"/>
</dbReference>
<dbReference type="PANTHER" id="PTHR11795:SF371">
    <property type="entry name" value="HIGH-AFFINITY BRANCHED-CHAIN AMINO ACID TRANSPORT SYSTEM PERMEASE PROTEIN LIVH"/>
    <property type="match status" value="1"/>
</dbReference>
<dbReference type="Proteomes" id="UP000325797">
    <property type="component" value="Chromosome"/>
</dbReference>
<evidence type="ECO:0000256" key="9">
    <source>
        <dbReference type="ARBA" id="ARBA00037998"/>
    </source>
</evidence>
<feature type="transmembrane region" description="Helical" evidence="10">
    <location>
        <begin position="188"/>
        <end position="206"/>
    </location>
</feature>
<keyword evidence="5 10" id="KW-0812">Transmembrane</keyword>
<gene>
    <name evidence="11" type="ORF">FRZ61_01200</name>
</gene>
<evidence type="ECO:0000256" key="3">
    <source>
        <dbReference type="ARBA" id="ARBA00022475"/>
    </source>
</evidence>
<reference evidence="11 12" key="1">
    <citation type="submission" date="2019-08" db="EMBL/GenBank/DDBJ databases">
        <title>Hyperibacter terrae gen. nov., sp. nov. and Hyperibacter viscosus sp. nov., two new members in the family Rhodospirillaceae isolated from the rhizosphere of Hypericum perforatum.</title>
        <authorList>
            <person name="Noviana Z."/>
        </authorList>
    </citation>
    <scope>NUCLEOTIDE SEQUENCE [LARGE SCALE GENOMIC DNA]</scope>
    <source>
        <strain evidence="11 12">R5959</strain>
    </source>
</reference>
<dbReference type="GO" id="GO:0005886">
    <property type="term" value="C:plasma membrane"/>
    <property type="evidence" value="ECO:0007669"/>
    <property type="project" value="UniProtKB-SubCell"/>
</dbReference>
<dbReference type="PANTHER" id="PTHR11795">
    <property type="entry name" value="BRANCHED-CHAIN AMINO ACID TRANSPORT SYSTEM PERMEASE PROTEIN LIVH"/>
    <property type="match status" value="1"/>
</dbReference>